<evidence type="ECO:0000313" key="2">
    <source>
        <dbReference type="Proteomes" id="UP000030001"/>
    </source>
</evidence>
<dbReference type="Proteomes" id="UP000030001">
    <property type="component" value="Unassembled WGS sequence"/>
</dbReference>
<proteinExistence type="predicted"/>
<name>A0A099YCT8_LIMMU</name>
<reference evidence="1 2" key="1">
    <citation type="submission" date="2014-09" db="EMBL/GenBank/DDBJ databases">
        <title>Lactobacillus mucosae CRL573 Genome Sequencing.</title>
        <authorList>
            <person name="Bleckwedel J."/>
            <person name="Teran L.C."/>
            <person name="Bonacina J."/>
            <person name="Saavedra L."/>
            <person name="Mozzi F.B."/>
            <person name="Raya R.R."/>
        </authorList>
    </citation>
    <scope>NUCLEOTIDE SEQUENCE [LARGE SCALE GENOMIC DNA]</scope>
    <source>
        <strain evidence="1 2">CRL573</strain>
    </source>
</reference>
<protein>
    <recommendedName>
        <fullName evidence="3">Abi family protein</fullName>
    </recommendedName>
</protein>
<dbReference type="InterPro" id="IPR011664">
    <property type="entry name" value="Abi_system_AbiD/AbiF-like"/>
</dbReference>
<accession>A0A099YCT8</accession>
<dbReference type="AlphaFoldDB" id="A0A099YCT8"/>
<dbReference type="Pfam" id="PF07751">
    <property type="entry name" value="Abi_2"/>
    <property type="match status" value="1"/>
</dbReference>
<gene>
    <name evidence="1" type="ORF">LX03_02780</name>
</gene>
<comment type="caution">
    <text evidence="1">The sequence shown here is derived from an EMBL/GenBank/DDBJ whole genome shotgun (WGS) entry which is preliminary data.</text>
</comment>
<dbReference type="EMBL" id="JROC01000026">
    <property type="protein sequence ID" value="KGL67231.1"/>
    <property type="molecule type" value="Genomic_DNA"/>
</dbReference>
<sequence length="353" mass="41335">MSEINFDKPFMPFNGMVEKLRAKHLTINNDIDEKLLRILLKDYGYSFIINGYKHPFTHKDVNGNEFFDDNVSVQDIYNMYFIDSTLSELLFKNALHVENKLKATLGYIIAEKYGVDSNLNNDSSYLNSDNYTDNGKSSNVLGKIRSKISNPYSSSRLLKHYKTSKNHIPPWILIQSLTFGELIRYYKIQKDDVKTKVVNNFLPCKEQDVANTKALFISSLELLRCFRNSAAHSSPIYFFDPYTDEKNTNKKILPKKELIKFLGPNIFNSDFDPRIKNFGRKDLYGVMLVLILLLNTLQERAFLRDLKNFNNTLQDETFTKIEYLKYSHLPSEYIQRLENARKHLEENILWQIL</sequence>
<evidence type="ECO:0008006" key="3">
    <source>
        <dbReference type="Google" id="ProtNLM"/>
    </source>
</evidence>
<evidence type="ECO:0000313" key="1">
    <source>
        <dbReference type="EMBL" id="KGL67231.1"/>
    </source>
</evidence>
<organism evidence="1 2">
    <name type="scientific">Limosilactobacillus mucosae</name>
    <name type="common">Lactobacillus mucosae</name>
    <dbReference type="NCBI Taxonomy" id="97478"/>
    <lineage>
        <taxon>Bacteria</taxon>
        <taxon>Bacillati</taxon>
        <taxon>Bacillota</taxon>
        <taxon>Bacilli</taxon>
        <taxon>Lactobacillales</taxon>
        <taxon>Lactobacillaceae</taxon>
        <taxon>Limosilactobacillus</taxon>
    </lineage>
</organism>